<feature type="transmembrane region" description="Helical" evidence="7">
    <location>
        <begin position="108"/>
        <end position="126"/>
    </location>
</feature>
<evidence type="ECO:0000256" key="6">
    <source>
        <dbReference type="ARBA" id="ARBA00023136"/>
    </source>
</evidence>
<keyword evidence="3" id="KW-1003">Cell membrane</keyword>
<reference evidence="9" key="1">
    <citation type="submission" date="2021-01" db="EMBL/GenBank/DDBJ databases">
        <title>YIM 132084 draft genome.</title>
        <authorList>
            <person name="An D."/>
        </authorList>
    </citation>
    <scope>NUCLEOTIDE SEQUENCE</scope>
    <source>
        <strain evidence="9">YIM 132084</strain>
    </source>
</reference>
<feature type="transmembrane region" description="Helical" evidence="7">
    <location>
        <begin position="48"/>
        <end position="69"/>
    </location>
</feature>
<name>A0A939C0Z4_9ACTN</name>
<evidence type="ECO:0000256" key="5">
    <source>
        <dbReference type="ARBA" id="ARBA00022989"/>
    </source>
</evidence>
<evidence type="ECO:0000256" key="2">
    <source>
        <dbReference type="ARBA" id="ARBA00008193"/>
    </source>
</evidence>
<dbReference type="EMBL" id="JAERWK010000007">
    <property type="protein sequence ID" value="MBM9466647.1"/>
    <property type="molecule type" value="Genomic_DNA"/>
</dbReference>
<comment type="caution">
    <text evidence="9">The sequence shown here is derived from an EMBL/GenBank/DDBJ whole genome shotgun (WGS) entry which is preliminary data.</text>
</comment>
<sequence>MSRRDRTAGPVPSRRWSSARLLLAADVSATLLFAIEGAQVAVTAHLDLFGTLAIALVASTTGGIVRDLVLGDTPPAALRHPNYVITAVLAGAVVFFVDQWWLNLPQTPIVVLDAAGLAMFAVVGAAKALDHGLIPIVAVLLGVVTGVGGGVARDLLTDQVPAILTHDIYAVAAALGAAVFVVAARAGLTRIWAMSLGAVACFALRVPAALLDWNLPRL</sequence>
<dbReference type="RefSeq" id="WP_205259611.1">
    <property type="nucleotide sequence ID" value="NZ_JAERWK010000007.1"/>
</dbReference>
<accession>A0A939C0Z4</accession>
<feature type="transmembrane region" description="Helical" evidence="7">
    <location>
        <begin position="21"/>
        <end position="42"/>
    </location>
</feature>
<evidence type="ECO:0000256" key="1">
    <source>
        <dbReference type="ARBA" id="ARBA00004651"/>
    </source>
</evidence>
<dbReference type="GO" id="GO:0005886">
    <property type="term" value="C:plasma membrane"/>
    <property type="evidence" value="ECO:0007669"/>
    <property type="project" value="UniProtKB-SubCell"/>
</dbReference>
<proteinExistence type="inferred from homology"/>
<comment type="subcellular location">
    <subcellularLocation>
        <location evidence="1">Cell membrane</location>
        <topology evidence="1">Multi-pass membrane protein</topology>
    </subcellularLocation>
</comment>
<dbReference type="Pfam" id="PF03458">
    <property type="entry name" value="Gly_transporter"/>
    <property type="match status" value="2"/>
</dbReference>
<evidence type="ECO:0000313" key="10">
    <source>
        <dbReference type="Proteomes" id="UP000663792"/>
    </source>
</evidence>
<feature type="domain" description="Glycine transporter" evidence="8">
    <location>
        <begin position="24"/>
        <end position="98"/>
    </location>
</feature>
<evidence type="ECO:0000256" key="4">
    <source>
        <dbReference type="ARBA" id="ARBA00022692"/>
    </source>
</evidence>
<evidence type="ECO:0000256" key="3">
    <source>
        <dbReference type="ARBA" id="ARBA00022475"/>
    </source>
</evidence>
<keyword evidence="4 7" id="KW-0812">Transmembrane</keyword>
<dbReference type="InterPro" id="IPR005115">
    <property type="entry name" value="Gly_transporter"/>
</dbReference>
<dbReference type="Proteomes" id="UP000663792">
    <property type="component" value="Unassembled WGS sequence"/>
</dbReference>
<dbReference type="PANTHER" id="PTHR30506">
    <property type="entry name" value="INNER MEMBRANE PROTEIN"/>
    <property type="match status" value="1"/>
</dbReference>
<keyword evidence="10" id="KW-1185">Reference proteome</keyword>
<dbReference type="PANTHER" id="PTHR30506:SF3">
    <property type="entry name" value="UPF0126 INNER MEMBRANE PROTEIN YADS-RELATED"/>
    <property type="match status" value="1"/>
</dbReference>
<feature type="transmembrane region" description="Helical" evidence="7">
    <location>
        <begin position="163"/>
        <end position="184"/>
    </location>
</feature>
<gene>
    <name evidence="9" type="ORF">JL106_05045</name>
</gene>
<evidence type="ECO:0000313" key="9">
    <source>
        <dbReference type="EMBL" id="MBM9466647.1"/>
    </source>
</evidence>
<comment type="similarity">
    <text evidence="2">Belongs to the UPF0126 family.</text>
</comment>
<keyword evidence="5 7" id="KW-1133">Transmembrane helix</keyword>
<evidence type="ECO:0000256" key="7">
    <source>
        <dbReference type="SAM" id="Phobius"/>
    </source>
</evidence>
<feature type="transmembrane region" description="Helical" evidence="7">
    <location>
        <begin position="191"/>
        <end position="211"/>
    </location>
</feature>
<keyword evidence="6 7" id="KW-0472">Membrane</keyword>
<evidence type="ECO:0000259" key="8">
    <source>
        <dbReference type="Pfam" id="PF03458"/>
    </source>
</evidence>
<feature type="domain" description="Glycine transporter" evidence="8">
    <location>
        <begin position="111"/>
        <end position="184"/>
    </location>
</feature>
<feature type="transmembrane region" description="Helical" evidence="7">
    <location>
        <begin position="81"/>
        <end position="102"/>
    </location>
</feature>
<protein>
    <submittedName>
        <fullName evidence="9">TRIC cation channel family protein</fullName>
    </submittedName>
</protein>
<dbReference type="AlphaFoldDB" id="A0A939C0Z4"/>
<organism evidence="9 10">
    <name type="scientific">Nakamurella leprariae</name>
    <dbReference type="NCBI Taxonomy" id="2803911"/>
    <lineage>
        <taxon>Bacteria</taxon>
        <taxon>Bacillati</taxon>
        <taxon>Actinomycetota</taxon>
        <taxon>Actinomycetes</taxon>
        <taxon>Nakamurellales</taxon>
        <taxon>Nakamurellaceae</taxon>
        <taxon>Nakamurella</taxon>
    </lineage>
</organism>
<feature type="transmembrane region" description="Helical" evidence="7">
    <location>
        <begin position="133"/>
        <end position="151"/>
    </location>
</feature>